<protein>
    <submittedName>
        <fullName evidence="1">Predicted ATPase involved in replication control, Cdc46/MCM familyn</fullName>
    </submittedName>
</protein>
<reference evidence="1 3" key="4">
    <citation type="journal article" date="2003" name="Mol. Microbiol.">
        <title>An integrated analysis of the genome of the hyperthermophilic archaeon Pyrococcus abyssi.</title>
        <authorList>
            <person name="Cohen G."/>
            <person name="Barbe V."/>
            <person name="Flament D."/>
            <person name="Galperin M."/>
            <person name="Heilig R."/>
            <person name="Ripp R."/>
            <person name="Lecompte O."/>
            <person name="Prieur D."/>
            <person name="Poch O."/>
            <person name="Quellerou J."/>
            <person name="Thierry J.C."/>
            <person name="Van der Oost J."/>
            <person name="Weissenbach J."/>
            <person name="Zivanovic Y."/>
            <person name="Forterre P."/>
        </authorList>
    </citation>
    <scope>NUCLEOTIDE SEQUENCE [LARGE SCALE GENOMIC DNA]</scope>
    <source>
        <strain evidence="3">GE5 / Orsay</strain>
        <strain evidence="1">Orsay</strain>
    </source>
</reference>
<evidence type="ECO:0000313" key="1">
    <source>
        <dbReference type="EMBL" id="CAB49483.1"/>
    </source>
</evidence>
<dbReference type="STRING" id="272844.PAB0384"/>
<accession>Q9V167</accession>
<dbReference type="PIR" id="D75175">
    <property type="entry name" value="D75175"/>
</dbReference>
<reference evidence="1" key="2">
    <citation type="journal article" date="2000" name="J. Mol. Biol.">
        <title>Archaeal homologs of eukaryotic methylation guide small nucleolar RNAs: lessons from the Pyrococcus genomes.</title>
        <authorList>
            <person name="Gaspin C."/>
            <person name="Cavaille J."/>
            <person name="Erauso G."/>
        </authorList>
    </citation>
    <scope>NUCLEOTIDE SEQUENCE</scope>
    <source>
        <strain evidence="1">Orsay</strain>
    </source>
</reference>
<dbReference type="EMBL" id="AJ248284">
    <property type="protein sequence ID" value="CAB49483.1"/>
    <property type="molecule type" value="Genomic_DNA"/>
</dbReference>
<name>Q9V167_PYRAB</name>
<proteinExistence type="predicted"/>
<dbReference type="OrthoDB" id="86250at2157"/>
<dbReference type="PATRIC" id="fig|272844.11.peg.597"/>
<dbReference type="Gene3D" id="1.10.10.10">
    <property type="entry name" value="Winged helix-like DNA-binding domain superfamily/Winged helix DNA-binding domain"/>
    <property type="match status" value="1"/>
</dbReference>
<dbReference type="KEGG" id="pab:PAB0384"/>
<dbReference type="AlphaFoldDB" id="Q9V167"/>
<sequence>MPLLFKPLLRPEKRVKRFLEEIRSDYVKVRGFLLLRRPPCEVPWKYVEYLLSPLSPSELEKTKLKAFAVVRITDSTEISGGIRSGGFVEVEGSVEPYPCGNMRVINARRISSVEYSKYWELKEYELSRREIKSILVSALSAPTEVQDSFLYSLFGSPKVLDNPLGWDEGYSLSIINGKLKVVKSFAEFYRKFYEMLPRELRLEKETSWEFSDDFLGIDFKVFDPNGGLKYYAPSVKMIRRSVPIPRWAFNSFKLKRAVYLVPKFSRPEVTDILPSLSETPFIISEPLGFELDEIEKHLSNILATVFVKRNDLPVLNPVSEEVQKLRLKFEAMLWKKRMEYGEDTIDALLSLDGVFHVEKRYFLSVNLLGSMGRSTGRVTKSFIFEVVNIDEELIDMWLNEIGKKALQEYVERYKRLYITEDSKVQRVFQLLLDLQSTSISGVISKEEIFEAGKEIGFSESTIAMAIEKLKARGDIYEPRIGFYKVIKGEKS</sequence>
<organism evidence="1 3">
    <name type="scientific">Pyrococcus abyssi (strain GE5 / Orsay)</name>
    <dbReference type="NCBI Taxonomy" id="272844"/>
    <lineage>
        <taxon>Archaea</taxon>
        <taxon>Methanobacteriati</taxon>
        <taxon>Methanobacteriota</taxon>
        <taxon>Thermococci</taxon>
        <taxon>Thermococcales</taxon>
        <taxon>Thermococcaceae</taxon>
        <taxon>Pyrococcus</taxon>
    </lineage>
</organism>
<dbReference type="Proteomes" id="UP000009139">
    <property type="component" value="Chromosome"/>
</dbReference>
<evidence type="ECO:0000313" key="3">
    <source>
        <dbReference type="Proteomes" id="UP000000810"/>
    </source>
</evidence>
<evidence type="ECO:0000313" key="2">
    <source>
        <dbReference type="EMBL" id="CCE69951.1"/>
    </source>
</evidence>
<dbReference type="Proteomes" id="UP000000810">
    <property type="component" value="Chromosome"/>
</dbReference>
<gene>
    <name evidence="1" type="ordered locus">PAB0384</name>
</gene>
<dbReference type="HOGENOM" id="CLU_535999_0_0_2"/>
<reference evidence="1" key="1">
    <citation type="submission" date="1999-07" db="EMBL/GenBank/DDBJ databases">
        <authorList>
            <person name="Genoscope"/>
        </authorList>
    </citation>
    <scope>NUCLEOTIDE SEQUENCE</scope>
    <source>
        <strain evidence="1">Orsay</strain>
    </source>
</reference>
<evidence type="ECO:0000313" key="4">
    <source>
        <dbReference type="Proteomes" id="UP000009139"/>
    </source>
</evidence>
<reference evidence="1" key="3">
    <citation type="journal article" date="2001" name="Genome Res.">
        <title>Genome evolution at the genus level: comparison of three complete genomes of hyperthermophilic archaea.</title>
        <authorList>
            <person name="Lecompte O."/>
            <person name="Ripp R."/>
            <person name="Puzos-Barbe V."/>
            <person name="Duprat S."/>
            <person name="Heilig R."/>
            <person name="Dietrich J."/>
            <person name="Thierry J.C."/>
            <person name="Poch O."/>
        </authorList>
    </citation>
    <scope>NUCLEOTIDE SEQUENCE</scope>
    <source>
        <strain evidence="1">Orsay</strain>
    </source>
</reference>
<reference evidence="2 4" key="5">
    <citation type="journal article" date="2012" name="Curr. Microbiol.">
        <title>Re-annotation of two hyperthermophilic archaea Pyrococcus abyssi GE5 and Pyrococcus furiosus DSM 3638.</title>
        <authorList>
            <person name="Gao J."/>
            <person name="Wang J."/>
        </authorList>
    </citation>
    <scope>GENOME REANNOTATION</scope>
    <source>
        <strain evidence="2">GE5</strain>
        <strain evidence="4">GE5 / Orsay</strain>
    </source>
</reference>
<dbReference type="InterPro" id="IPR036388">
    <property type="entry name" value="WH-like_DNA-bd_sf"/>
</dbReference>
<dbReference type="RefSeq" id="WP_010867685.1">
    <property type="nucleotide sequence ID" value="NC_000868.1"/>
</dbReference>
<dbReference type="EMBL" id="HE613800">
    <property type="protein sequence ID" value="CCE69951.1"/>
    <property type="molecule type" value="Genomic_DNA"/>
</dbReference>
<dbReference type="eggNOG" id="arCOG05761">
    <property type="taxonomic scope" value="Archaea"/>
</dbReference>
<keyword evidence="3" id="KW-1185">Reference proteome</keyword>